<dbReference type="EMBL" id="JAEHFX010000007">
    <property type="protein sequence ID" value="MBK0404060.1"/>
    <property type="molecule type" value="Genomic_DNA"/>
</dbReference>
<name>A0ABS1C661_9BACT</name>
<sequence>MRKLFSFLVLLLTVTLLVSACSRSPYKNRKAPKAGKPIPCPMKDC</sequence>
<feature type="region of interest" description="Disordered" evidence="1">
    <location>
        <begin position="26"/>
        <end position="45"/>
    </location>
</feature>
<protein>
    <recommendedName>
        <fullName evidence="4">Lipoprotein</fullName>
    </recommendedName>
</protein>
<reference evidence="2 3" key="1">
    <citation type="submission" date="2020-12" db="EMBL/GenBank/DDBJ databases">
        <title>Bacterial novel species Adhaeribacter sp. BT258 isolated from soil.</title>
        <authorList>
            <person name="Jung H.-Y."/>
        </authorList>
    </citation>
    <scope>NUCLEOTIDE SEQUENCE [LARGE SCALE GENOMIC DNA]</scope>
    <source>
        <strain evidence="2 3">BT258</strain>
    </source>
</reference>
<organism evidence="2 3">
    <name type="scientific">Adhaeribacter terrigena</name>
    <dbReference type="NCBI Taxonomy" id="2793070"/>
    <lineage>
        <taxon>Bacteria</taxon>
        <taxon>Pseudomonadati</taxon>
        <taxon>Bacteroidota</taxon>
        <taxon>Cytophagia</taxon>
        <taxon>Cytophagales</taxon>
        <taxon>Hymenobacteraceae</taxon>
        <taxon>Adhaeribacter</taxon>
    </lineage>
</organism>
<evidence type="ECO:0008006" key="4">
    <source>
        <dbReference type="Google" id="ProtNLM"/>
    </source>
</evidence>
<comment type="caution">
    <text evidence="2">The sequence shown here is derived from an EMBL/GenBank/DDBJ whole genome shotgun (WGS) entry which is preliminary data.</text>
</comment>
<dbReference type="RefSeq" id="WP_200506898.1">
    <property type="nucleotide sequence ID" value="NZ_JAEHFX010000007.1"/>
</dbReference>
<evidence type="ECO:0000256" key="1">
    <source>
        <dbReference type="SAM" id="MobiDB-lite"/>
    </source>
</evidence>
<gene>
    <name evidence="2" type="ORF">I5M27_13780</name>
</gene>
<keyword evidence="3" id="KW-1185">Reference proteome</keyword>
<evidence type="ECO:0000313" key="3">
    <source>
        <dbReference type="Proteomes" id="UP000644147"/>
    </source>
</evidence>
<accession>A0ABS1C661</accession>
<proteinExistence type="predicted"/>
<dbReference type="PROSITE" id="PS51257">
    <property type="entry name" value="PROKAR_LIPOPROTEIN"/>
    <property type="match status" value="1"/>
</dbReference>
<dbReference type="Proteomes" id="UP000644147">
    <property type="component" value="Unassembled WGS sequence"/>
</dbReference>
<evidence type="ECO:0000313" key="2">
    <source>
        <dbReference type="EMBL" id="MBK0404060.1"/>
    </source>
</evidence>